<evidence type="ECO:0000313" key="8">
    <source>
        <dbReference type="EnsemblMetazoa" id="CLYHEMP013649.1"/>
    </source>
</evidence>
<dbReference type="InterPro" id="IPR027370">
    <property type="entry name" value="Znf-RING_euk"/>
</dbReference>
<evidence type="ECO:0000313" key="9">
    <source>
        <dbReference type="Proteomes" id="UP000594262"/>
    </source>
</evidence>
<evidence type="ECO:0000256" key="5">
    <source>
        <dbReference type="SAM" id="MobiDB-lite"/>
    </source>
</evidence>
<evidence type="ECO:0000256" key="1">
    <source>
        <dbReference type="ARBA" id="ARBA00022723"/>
    </source>
</evidence>
<reference evidence="8" key="1">
    <citation type="submission" date="2021-01" db="UniProtKB">
        <authorList>
            <consortium name="EnsemblMetazoa"/>
        </authorList>
    </citation>
    <scope>IDENTIFICATION</scope>
</reference>
<evidence type="ECO:0000256" key="2">
    <source>
        <dbReference type="ARBA" id="ARBA00022771"/>
    </source>
</evidence>
<feature type="region of interest" description="Disordered" evidence="5">
    <location>
        <begin position="1117"/>
        <end position="1137"/>
    </location>
</feature>
<dbReference type="GO" id="GO:0008270">
    <property type="term" value="F:zinc ion binding"/>
    <property type="evidence" value="ECO:0007669"/>
    <property type="project" value="UniProtKB-KW"/>
</dbReference>
<dbReference type="Gene3D" id="3.30.160.60">
    <property type="entry name" value="Classic Zinc Finger"/>
    <property type="match status" value="1"/>
</dbReference>
<dbReference type="PROSITE" id="PS00518">
    <property type="entry name" value="ZF_RING_1"/>
    <property type="match status" value="1"/>
</dbReference>
<sequence>MPRNHETCSKSRRNVSKKYRKLTSSDDETEKCRRHTRSSSKPRKCGCCLSDNEETEEKTNFRKRMISILSPAVSHKNLATILSTDNSELFQSKPKPGCDESRKSRKKCSKHAVVPSNERSKSNSRVRVKHNENCRKKIRHQCTEKPPKRPVNPPKCPGCSKEFDSPILLSCGHTLCRHCVAMFVEASNGSFFKCPVCETEIRLSGDEEELFCPNFMTLRQIEHGGDNSTEDLLCAVCQSDIEADYYCDTCQDLLCCNCANAHQVVKYTKGHRVRDIDCSTDVSSLVKKRYYCVDHENELLNTFCVPCQKCVCKKCASLFHRGTNHQCIPVASAAQKAKDEMRRQLYEFKSRSPNLQLALMDLQHSKKTLKEQANVTYAEISDSMGRIISAIKEHEKKLHKRLEDVCQTKVSALKSQKHQIVNQLERFETLTNILQELDQHDNNVETLQMRATIRTCAEVLEKDPLKLKCSQSSIFFNSNELKVKSEVEKHGEIFHITSNDGRRKSISDLSNERNDYIISNFAGRVSFPVKINAETDLDLRKNAKKIRAKSNWKILRSRLPEVINSSRPPRAPIHGETSRRRNTRKKQISRARREKARANWTILRSHLSDVTESDIMSPRAKPRIIKSLKKPKINYRSMRVKALRQRANANWLLVRSMLSDIVDFGRVTGRVFSPMKFTAYKQRSSPTIMKLKRFRAKKLRARANWLLVASRVKDIVRYPDKLRRERVTWDSYLVELNMNRRKATRNKYVAGVLRARANWMLVRSRIPDIILYGKYRRYSKKELPESRHASPVKTKSKPLKRSESDRVRSRRTEKPIVGTDKLQRSSTKHRNNDDEKRRKHHQHRSTKIKSPRHSRKGATQIALENWSKLVQNTQQAVKRTPSTKSKLNKEVYKSWDDLIQRTSTSDKKKKVHRSSSTRRKQNALNNWDNLTAHTNTKDQQKSKKALDNWDQLVKKTKGTNVQRSSSLKSKGEAPHKNWDILIQNTSREIKQRSSLRSKDAFMNWDNLLRSKNTDQKKSLENWDHLIVGTSTLSSPRRAKSVETLSRRSQSEQHWHDLFDSAKREKRNADGNWHRLTGNAHYEKEAADRNWGHLVHSTKTPPKSSNRAKKGWDKIRTSLGRNLTHKADKGQPVMSQAQEDRAYKNWWTLISTDEDSKRPAAEEDIRDKAVCKTTEDLVCTSQANDTEATACQNWNSLIKGTDTSDVERTNKKALEDWYQLISRTEVESVNKDEAINNWHNLIRMVSTTNEEAEQNWHQLIQSVQPTADMSTEAENHWHNLIQATKTGPMYNSEKALYHWDKLIEGRIIRRTASQTPSSSMSTRDGVMDSLRKHPPKDGTFKKVSDTPPSGFRLLYDKNQAQSTGNHEPKVMRLNIRNDFGQFNDVRLKMTSPNKSMLSAHLKENTDGTFTIFCCPSIDEPFNICVSLGGSQFENDVQVLTLKGDLSLLKSQVATRLACKTISLIRWHLTPGLLSKQGEKIVAGK</sequence>
<feature type="compositionally biased region" description="Basic residues" evidence="5">
    <location>
        <begin position="580"/>
        <end position="595"/>
    </location>
</feature>
<evidence type="ECO:0000259" key="7">
    <source>
        <dbReference type="PROSITE" id="PS50119"/>
    </source>
</evidence>
<feature type="region of interest" description="Disordered" evidence="5">
    <location>
        <begin position="782"/>
        <end position="858"/>
    </location>
</feature>
<feature type="compositionally biased region" description="Basic residues" evidence="5">
    <location>
        <begin position="32"/>
        <end position="43"/>
    </location>
</feature>
<feature type="compositionally biased region" description="Basic and acidic residues" evidence="5">
    <location>
        <begin position="800"/>
        <end position="814"/>
    </location>
</feature>
<keyword evidence="3" id="KW-0862">Zinc</keyword>
<dbReference type="GO" id="GO:0005654">
    <property type="term" value="C:nucleoplasm"/>
    <property type="evidence" value="ECO:0007669"/>
    <property type="project" value="TreeGrafter"/>
</dbReference>
<feature type="compositionally biased region" description="Basic and acidic residues" evidence="5">
    <location>
        <begin position="1324"/>
        <end position="1342"/>
    </location>
</feature>
<dbReference type="GeneID" id="136806800"/>
<dbReference type="PANTHER" id="PTHR25462">
    <property type="entry name" value="BONUS, ISOFORM C-RELATED"/>
    <property type="match status" value="1"/>
</dbReference>
<feature type="region of interest" description="Disordered" evidence="5">
    <location>
        <begin position="90"/>
        <end position="129"/>
    </location>
</feature>
<dbReference type="EnsemblMetazoa" id="CLYHEMT013649.1">
    <property type="protein sequence ID" value="CLYHEMP013649.1"/>
    <property type="gene ID" value="CLYHEMG013649"/>
</dbReference>
<organism evidence="8 9">
    <name type="scientific">Clytia hemisphaerica</name>
    <dbReference type="NCBI Taxonomy" id="252671"/>
    <lineage>
        <taxon>Eukaryota</taxon>
        <taxon>Metazoa</taxon>
        <taxon>Cnidaria</taxon>
        <taxon>Hydrozoa</taxon>
        <taxon>Hydroidolina</taxon>
        <taxon>Leptothecata</taxon>
        <taxon>Obeliida</taxon>
        <taxon>Clytiidae</taxon>
        <taxon>Clytia</taxon>
    </lineage>
</organism>
<dbReference type="InterPro" id="IPR001841">
    <property type="entry name" value="Znf_RING"/>
</dbReference>
<dbReference type="SUPFAM" id="SSF57845">
    <property type="entry name" value="B-box zinc-binding domain"/>
    <property type="match status" value="1"/>
</dbReference>
<feature type="compositionally biased region" description="Basic residues" evidence="5">
    <location>
        <begin position="10"/>
        <end position="21"/>
    </location>
</feature>
<dbReference type="Pfam" id="PF00643">
    <property type="entry name" value="zf-B_box"/>
    <property type="match status" value="1"/>
</dbReference>
<dbReference type="InterPro" id="IPR017907">
    <property type="entry name" value="Znf_RING_CS"/>
</dbReference>
<feature type="compositionally biased region" description="Basic residues" evidence="5">
    <location>
        <begin position="837"/>
        <end position="856"/>
    </location>
</feature>
<dbReference type="PROSITE" id="PS50119">
    <property type="entry name" value="ZF_BBOX"/>
    <property type="match status" value="2"/>
</dbReference>
<dbReference type="GO" id="GO:0045087">
    <property type="term" value="P:innate immune response"/>
    <property type="evidence" value="ECO:0007669"/>
    <property type="project" value="TreeGrafter"/>
</dbReference>
<keyword evidence="9" id="KW-1185">Reference proteome</keyword>
<evidence type="ECO:0000259" key="6">
    <source>
        <dbReference type="PROSITE" id="PS50089"/>
    </source>
</evidence>
<feature type="domain" description="RING-type" evidence="6">
    <location>
        <begin position="156"/>
        <end position="198"/>
    </location>
</feature>
<dbReference type="InterPro" id="IPR000315">
    <property type="entry name" value="Znf_B-box"/>
</dbReference>
<keyword evidence="2 4" id="KW-0863">Zinc-finger</keyword>
<protein>
    <submittedName>
        <fullName evidence="8">Uncharacterized protein</fullName>
    </submittedName>
</protein>
<dbReference type="SMART" id="SM00336">
    <property type="entry name" value="BBOX"/>
    <property type="match status" value="2"/>
</dbReference>
<dbReference type="InterPro" id="IPR013083">
    <property type="entry name" value="Znf_RING/FYVE/PHD"/>
</dbReference>
<dbReference type="SUPFAM" id="SSF57850">
    <property type="entry name" value="RING/U-box"/>
    <property type="match status" value="1"/>
</dbReference>
<dbReference type="Gene3D" id="3.30.40.10">
    <property type="entry name" value="Zinc/RING finger domain, C3HC4 (zinc finger)"/>
    <property type="match status" value="1"/>
</dbReference>
<dbReference type="RefSeq" id="XP_066919478.1">
    <property type="nucleotide sequence ID" value="XM_067063377.1"/>
</dbReference>
<feature type="region of interest" description="Disordered" evidence="5">
    <location>
        <begin position="564"/>
        <end position="595"/>
    </location>
</feature>
<feature type="domain" description="B box-type" evidence="7">
    <location>
        <begin position="229"/>
        <end position="276"/>
    </location>
</feature>
<evidence type="ECO:0000256" key="3">
    <source>
        <dbReference type="ARBA" id="ARBA00022833"/>
    </source>
</evidence>
<feature type="region of interest" description="Disordered" evidence="5">
    <location>
        <begin position="1"/>
        <end position="43"/>
    </location>
</feature>
<dbReference type="InterPro" id="IPR047153">
    <property type="entry name" value="TRIM45/56/19-like"/>
</dbReference>
<proteinExistence type="predicted"/>
<feature type="domain" description="B box-type" evidence="7">
    <location>
        <begin position="287"/>
        <end position="330"/>
    </location>
</feature>
<dbReference type="Pfam" id="PF13445">
    <property type="entry name" value="zf-RING_UBOX"/>
    <property type="match status" value="1"/>
</dbReference>
<keyword evidence="1" id="KW-0479">Metal-binding</keyword>
<dbReference type="OrthoDB" id="1630758at2759"/>
<dbReference type="PROSITE" id="PS50089">
    <property type="entry name" value="ZF_RING_2"/>
    <property type="match status" value="1"/>
</dbReference>
<name>A0A7M5WVU8_9CNID</name>
<dbReference type="SMART" id="SM00184">
    <property type="entry name" value="RING"/>
    <property type="match status" value="1"/>
</dbReference>
<accession>A0A7M5WVU8</accession>
<dbReference type="GO" id="GO:0044790">
    <property type="term" value="P:suppression of viral release by host"/>
    <property type="evidence" value="ECO:0007669"/>
    <property type="project" value="TreeGrafter"/>
</dbReference>
<dbReference type="GO" id="GO:0008630">
    <property type="term" value="P:intrinsic apoptotic signaling pathway in response to DNA damage"/>
    <property type="evidence" value="ECO:0007669"/>
    <property type="project" value="TreeGrafter"/>
</dbReference>
<feature type="compositionally biased region" description="Polar residues" evidence="5">
    <location>
        <begin position="1311"/>
        <end position="1321"/>
    </location>
</feature>
<dbReference type="PANTHER" id="PTHR25462:SF302">
    <property type="entry name" value="PROTEIN PML"/>
    <property type="match status" value="1"/>
</dbReference>
<evidence type="ECO:0000256" key="4">
    <source>
        <dbReference type="PROSITE-ProRule" id="PRU00024"/>
    </source>
</evidence>
<feature type="region of interest" description="Disordered" evidence="5">
    <location>
        <begin position="1311"/>
        <end position="1342"/>
    </location>
</feature>
<dbReference type="Proteomes" id="UP000594262">
    <property type="component" value="Unplaced"/>
</dbReference>